<dbReference type="InterPro" id="IPR022686">
    <property type="entry name" value="G2P_N"/>
</dbReference>
<dbReference type="Pfam" id="PF05144">
    <property type="entry name" value="Phage_CRI"/>
    <property type="match status" value="1"/>
</dbReference>
<reference evidence="2 3" key="1">
    <citation type="journal article" date="2011" name="Int. J. Syst. Evol. Microbiol.">
        <title>Description of Undibacterium oligocarboniphilum sp. nov., isolated from purified water, and Undibacterium pigrum strain CCUG 49012 as the type strain of Undibacterium parvum sp. nov., and emended descriptions of the genus Undibacterium and the species Undibacterium pigrum.</title>
        <authorList>
            <person name="Eder W."/>
            <person name="Wanner G."/>
            <person name="Ludwig W."/>
            <person name="Busse H.J."/>
            <person name="Ziemke-Kageler F."/>
            <person name="Lang E."/>
        </authorList>
    </citation>
    <scope>NUCLEOTIDE SEQUENCE [LARGE SCALE GENOMIC DNA]</scope>
    <source>
        <strain evidence="2 3">DSM 23061</strain>
    </source>
</reference>
<feature type="domain" description="Replication-associated protein G2P N-terminal" evidence="1">
    <location>
        <begin position="62"/>
        <end position="240"/>
    </location>
</feature>
<dbReference type="KEGG" id="upv:EJN92_03740"/>
<dbReference type="InterPro" id="IPR006516">
    <property type="entry name" value="G2P"/>
</dbReference>
<dbReference type="RefSeq" id="WP_126126593.1">
    <property type="nucleotide sequence ID" value="NZ_CP034464.1"/>
</dbReference>
<accession>A0A3Q9BNZ0</accession>
<dbReference type="Proteomes" id="UP000275663">
    <property type="component" value="Chromosome"/>
</dbReference>
<dbReference type="GO" id="GO:0006260">
    <property type="term" value="P:DNA replication"/>
    <property type="evidence" value="ECO:0007669"/>
    <property type="project" value="InterPro"/>
</dbReference>
<dbReference type="OrthoDB" id="8479364at2"/>
<gene>
    <name evidence="2" type="ORF">EJN92_03740</name>
</gene>
<dbReference type="NCBIfam" id="TIGR01629">
    <property type="entry name" value="rep_II_X"/>
    <property type="match status" value="1"/>
</dbReference>
<evidence type="ECO:0000313" key="2">
    <source>
        <dbReference type="EMBL" id="AZP11194.1"/>
    </source>
</evidence>
<keyword evidence="3" id="KW-1185">Reference proteome</keyword>
<dbReference type="AlphaFoldDB" id="A0A3Q9BNZ0"/>
<protein>
    <recommendedName>
        <fullName evidence="1">Replication-associated protein G2P N-terminal domain-containing protein</fullName>
    </recommendedName>
</protein>
<dbReference type="EMBL" id="CP034464">
    <property type="protein sequence ID" value="AZP11194.1"/>
    <property type="molecule type" value="Genomic_DNA"/>
</dbReference>
<evidence type="ECO:0000259" key="1">
    <source>
        <dbReference type="Pfam" id="PF05144"/>
    </source>
</evidence>
<sequence>MKPNLPLQKPNIHIDKIRMRVHCVHTPLGKSMFIDQDDLGLLPCSSTPMQISLIDEWDTMYVRSMQVCNATGMAEVLEIHCCPPLVLQRHNLFGHANLQSYVNVILEQLTQRLGIDVDPFDRQEWERGAVTLTEIHLTANFACLTDNVLPIIQAIDNNLTKGKQRTIESCITLNNGVQRRSTTDALTIYDKSLELQDRFKTPGEFQTKLIDEARKGIRAEVKLYSQGLKSLKLEYVMNWVNVDITNIYFKKFNKFNILSAIQILETNDKLALLSRAEAITYQFWLSGRDIREQLSRTTIWKQAKSIINKIGIDIRGHCRPAANANIDLTKIFSRENILPIPEWAIDTVYYFPPNQLSFRRPLRRFSNLVVQAKDTE</sequence>
<name>A0A3Q9BNZ0_9BURK</name>
<organism evidence="2 3">
    <name type="scientific">Undibacterium parvum</name>
    <dbReference type="NCBI Taxonomy" id="401471"/>
    <lineage>
        <taxon>Bacteria</taxon>
        <taxon>Pseudomonadati</taxon>
        <taxon>Pseudomonadota</taxon>
        <taxon>Betaproteobacteria</taxon>
        <taxon>Burkholderiales</taxon>
        <taxon>Oxalobacteraceae</taxon>
        <taxon>Undibacterium</taxon>
    </lineage>
</organism>
<proteinExistence type="predicted"/>
<evidence type="ECO:0000313" key="3">
    <source>
        <dbReference type="Proteomes" id="UP000275663"/>
    </source>
</evidence>